<accession>A0A645E2Z8</accession>
<reference evidence="1" key="1">
    <citation type="submission" date="2019-08" db="EMBL/GenBank/DDBJ databases">
        <authorList>
            <person name="Kucharzyk K."/>
            <person name="Murdoch R.W."/>
            <person name="Higgins S."/>
            <person name="Loffler F."/>
        </authorList>
    </citation>
    <scope>NUCLEOTIDE SEQUENCE</scope>
</reference>
<dbReference type="EMBL" id="VSSQ01042377">
    <property type="protein sequence ID" value="MPM95946.1"/>
    <property type="molecule type" value="Genomic_DNA"/>
</dbReference>
<sequence length="48" mass="4984">MVVHLQDNVAAPAAVTAVRAASGHIFFPVKGDCSVAPRARFHRNAGGI</sequence>
<protein>
    <submittedName>
        <fullName evidence="1">Uncharacterized protein</fullName>
    </submittedName>
</protein>
<proteinExistence type="predicted"/>
<comment type="caution">
    <text evidence="1">The sequence shown here is derived from an EMBL/GenBank/DDBJ whole genome shotgun (WGS) entry which is preliminary data.</text>
</comment>
<dbReference type="AlphaFoldDB" id="A0A645E2Z8"/>
<evidence type="ECO:0000313" key="1">
    <source>
        <dbReference type="EMBL" id="MPM95946.1"/>
    </source>
</evidence>
<organism evidence="1">
    <name type="scientific">bioreactor metagenome</name>
    <dbReference type="NCBI Taxonomy" id="1076179"/>
    <lineage>
        <taxon>unclassified sequences</taxon>
        <taxon>metagenomes</taxon>
        <taxon>ecological metagenomes</taxon>
    </lineage>
</organism>
<gene>
    <name evidence="1" type="ORF">SDC9_143102</name>
</gene>
<name>A0A645E2Z8_9ZZZZ</name>